<keyword evidence="3" id="KW-0539">Nucleus</keyword>
<dbReference type="Pfam" id="PF11705">
    <property type="entry name" value="RNA_pol_3_Rpc31"/>
    <property type="match status" value="1"/>
</dbReference>
<name>A0A9Q0K927_9MAGN</name>
<evidence type="ECO:0000256" key="2">
    <source>
        <dbReference type="ARBA" id="ARBA00008352"/>
    </source>
</evidence>
<dbReference type="AlphaFoldDB" id="A0A9Q0K927"/>
<organism evidence="5 6">
    <name type="scientific">Protea cynaroides</name>
    <dbReference type="NCBI Taxonomy" id="273540"/>
    <lineage>
        <taxon>Eukaryota</taxon>
        <taxon>Viridiplantae</taxon>
        <taxon>Streptophyta</taxon>
        <taxon>Embryophyta</taxon>
        <taxon>Tracheophyta</taxon>
        <taxon>Spermatophyta</taxon>
        <taxon>Magnoliopsida</taxon>
        <taxon>Proteales</taxon>
        <taxon>Proteaceae</taxon>
        <taxon>Protea</taxon>
    </lineage>
</organism>
<feature type="compositionally biased region" description="Basic and acidic residues" evidence="4">
    <location>
        <begin position="146"/>
        <end position="159"/>
    </location>
</feature>
<protein>
    <recommendedName>
        <fullName evidence="7">DNA-directed RNA polymerase III subunit</fullName>
    </recommendedName>
</protein>
<proteinExistence type="inferred from homology"/>
<dbReference type="GO" id="GO:0005666">
    <property type="term" value="C:RNA polymerase III complex"/>
    <property type="evidence" value="ECO:0007669"/>
    <property type="project" value="TreeGrafter"/>
</dbReference>
<dbReference type="OrthoDB" id="2018787at2759"/>
<feature type="compositionally biased region" description="Acidic residues" evidence="4">
    <location>
        <begin position="160"/>
        <end position="211"/>
    </location>
</feature>
<comment type="caution">
    <text evidence="5">The sequence shown here is derived from an EMBL/GenBank/DDBJ whole genome shotgun (WGS) entry which is preliminary data.</text>
</comment>
<gene>
    <name evidence="5" type="ORF">NE237_017971</name>
</gene>
<evidence type="ECO:0008006" key="7">
    <source>
        <dbReference type="Google" id="ProtNLM"/>
    </source>
</evidence>
<sequence>MAFRGRGRGRGRGYQGGGGAYAIQEPHILFPENVELPDVNGVIEEKTLVYWNMRLLNYWKLSPYFIEEAAHSKSQEADIERYSDKGKPTKTMRRPPLSQHLKLSSTFFPLELIQGKSQAQHDHRKVRWNPEADLQKLDIFEKLEQKIQDKDEKGGKEKNEDENEDEDEERIEEEDEELSDPDDYEQNVDFDDDEDDFNMDDGNDEADEPIY</sequence>
<dbReference type="PANTHER" id="PTHR15367:SF2">
    <property type="entry name" value="DNA-DIRECTED RNA POLYMERASE III SUBUNIT"/>
    <property type="match status" value="1"/>
</dbReference>
<evidence type="ECO:0000313" key="5">
    <source>
        <dbReference type="EMBL" id="KAJ4966122.1"/>
    </source>
</evidence>
<feature type="region of interest" description="Disordered" evidence="4">
    <location>
        <begin position="146"/>
        <end position="211"/>
    </location>
</feature>
<evidence type="ECO:0000256" key="4">
    <source>
        <dbReference type="SAM" id="MobiDB-lite"/>
    </source>
</evidence>
<evidence type="ECO:0000256" key="3">
    <source>
        <dbReference type="ARBA" id="ARBA00023242"/>
    </source>
</evidence>
<dbReference type="Proteomes" id="UP001141806">
    <property type="component" value="Unassembled WGS sequence"/>
</dbReference>
<accession>A0A9Q0K927</accession>
<evidence type="ECO:0000256" key="1">
    <source>
        <dbReference type="ARBA" id="ARBA00004123"/>
    </source>
</evidence>
<comment type="similarity">
    <text evidence="2">Belongs to the eukaryotic RPC7 RNA polymerase subunit family.</text>
</comment>
<reference evidence="5" key="1">
    <citation type="journal article" date="2023" name="Plant J.">
        <title>The genome of the king protea, Protea cynaroides.</title>
        <authorList>
            <person name="Chang J."/>
            <person name="Duong T.A."/>
            <person name="Schoeman C."/>
            <person name="Ma X."/>
            <person name="Roodt D."/>
            <person name="Barker N."/>
            <person name="Li Z."/>
            <person name="Van de Peer Y."/>
            <person name="Mizrachi E."/>
        </authorList>
    </citation>
    <scope>NUCLEOTIDE SEQUENCE</scope>
    <source>
        <tissue evidence="5">Young leaves</tissue>
    </source>
</reference>
<comment type="subcellular location">
    <subcellularLocation>
        <location evidence="1">Nucleus</location>
    </subcellularLocation>
</comment>
<dbReference type="PANTHER" id="PTHR15367">
    <property type="entry name" value="DNA-DIRECTED RNA POLYMERASE III"/>
    <property type="match status" value="1"/>
</dbReference>
<dbReference type="EMBL" id="JAMYWD010000007">
    <property type="protein sequence ID" value="KAJ4966122.1"/>
    <property type="molecule type" value="Genomic_DNA"/>
</dbReference>
<evidence type="ECO:0000313" key="6">
    <source>
        <dbReference type="Proteomes" id="UP001141806"/>
    </source>
</evidence>
<dbReference type="GO" id="GO:0006383">
    <property type="term" value="P:transcription by RNA polymerase III"/>
    <property type="evidence" value="ECO:0007669"/>
    <property type="project" value="InterPro"/>
</dbReference>
<dbReference type="InterPro" id="IPR024661">
    <property type="entry name" value="RNA_pol_III_Rpc31"/>
</dbReference>
<keyword evidence="6" id="KW-1185">Reference proteome</keyword>